<comment type="caution">
    <text evidence="2">The sequence shown here is derived from an EMBL/GenBank/DDBJ whole genome shotgun (WGS) entry which is preliminary data.</text>
</comment>
<organism evidence="2 3">
    <name type="scientific">Lolium multiflorum</name>
    <name type="common">Italian ryegrass</name>
    <name type="synonym">Lolium perenne subsp. multiflorum</name>
    <dbReference type="NCBI Taxonomy" id="4521"/>
    <lineage>
        <taxon>Eukaryota</taxon>
        <taxon>Viridiplantae</taxon>
        <taxon>Streptophyta</taxon>
        <taxon>Embryophyta</taxon>
        <taxon>Tracheophyta</taxon>
        <taxon>Spermatophyta</taxon>
        <taxon>Magnoliopsida</taxon>
        <taxon>Liliopsida</taxon>
        <taxon>Poales</taxon>
        <taxon>Poaceae</taxon>
        <taxon>BOP clade</taxon>
        <taxon>Pooideae</taxon>
        <taxon>Poodae</taxon>
        <taxon>Poeae</taxon>
        <taxon>Poeae Chloroplast Group 2 (Poeae type)</taxon>
        <taxon>Loliodinae</taxon>
        <taxon>Loliinae</taxon>
        <taxon>Lolium</taxon>
    </lineage>
</organism>
<evidence type="ECO:0000313" key="3">
    <source>
        <dbReference type="Proteomes" id="UP001231189"/>
    </source>
</evidence>
<evidence type="ECO:0000313" key="2">
    <source>
        <dbReference type="EMBL" id="KAK1646125.1"/>
    </source>
</evidence>
<dbReference type="CDD" id="cd09917">
    <property type="entry name" value="F-box_SF"/>
    <property type="match status" value="1"/>
</dbReference>
<dbReference type="AlphaFoldDB" id="A0AAD8S7Z9"/>
<proteinExistence type="predicted"/>
<evidence type="ECO:0000259" key="1">
    <source>
        <dbReference type="Pfam" id="PF03478"/>
    </source>
</evidence>
<accession>A0AAD8S7Z9</accession>
<dbReference type="InterPro" id="IPR036047">
    <property type="entry name" value="F-box-like_dom_sf"/>
</dbReference>
<keyword evidence="3" id="KW-1185">Reference proteome</keyword>
<dbReference type="Pfam" id="PF03478">
    <property type="entry name" value="Beta-prop_KIB1-4"/>
    <property type="match status" value="1"/>
</dbReference>
<feature type="domain" description="KIB1-4 beta-propeller" evidence="1">
    <location>
        <begin position="77"/>
        <end position="321"/>
    </location>
</feature>
<protein>
    <recommendedName>
        <fullName evidence="1">KIB1-4 beta-propeller domain-containing protein</fullName>
    </recommendedName>
</protein>
<name>A0AAD8S7Z9_LOLMU</name>
<dbReference type="PANTHER" id="PTHR33110">
    <property type="entry name" value="F-BOX/KELCH-REPEAT PROTEIN-RELATED"/>
    <property type="match status" value="1"/>
</dbReference>
<dbReference type="InterPro" id="IPR005174">
    <property type="entry name" value="KIB1-4_b-propeller"/>
</dbReference>
<dbReference type="PANTHER" id="PTHR33110:SF90">
    <property type="entry name" value="F-BOX DOMAIN-CONTAINING PROTEIN"/>
    <property type="match status" value="1"/>
</dbReference>
<dbReference type="SUPFAM" id="SSF81383">
    <property type="entry name" value="F-box domain"/>
    <property type="match status" value="1"/>
</dbReference>
<sequence>MGICLGKTAGGATASPPPCWTDLPRDIAGLVLARVRSDDRLAFAATCREWRLVAQLHPALLPPALPFINLGNGAYRSIADGKVHRFAMPVHSSADDSFGSILLGEHHGSGQCFIYNPFSQSMPAIDVPCSYKLSRQHKYRLVYSTIPDQFSPSTGQGDHVIANPLKKTIILSPRLLVAIFDYCLFMATPMNLACFGGGPLRWSQPDTAEFLNHGNTDFKYVDIDSYHGKIFAVGWTGHLFAHDLVMEEVLSLSRGEHVIKEGPDAAVYEHANYHLVTSADKKKLLLVRWSIPQLMTRSKINHHSMSLRVFEADLDKGRSDWFFSSV</sequence>
<dbReference type="Gene3D" id="1.20.1280.50">
    <property type="match status" value="1"/>
</dbReference>
<dbReference type="EMBL" id="JAUUTY010000004">
    <property type="protein sequence ID" value="KAK1646125.1"/>
    <property type="molecule type" value="Genomic_DNA"/>
</dbReference>
<gene>
    <name evidence="2" type="ORF">QYE76_063930</name>
</gene>
<reference evidence="2" key="1">
    <citation type="submission" date="2023-07" db="EMBL/GenBank/DDBJ databases">
        <title>A chromosome-level genome assembly of Lolium multiflorum.</title>
        <authorList>
            <person name="Chen Y."/>
            <person name="Copetti D."/>
            <person name="Kolliker R."/>
            <person name="Studer B."/>
        </authorList>
    </citation>
    <scope>NUCLEOTIDE SEQUENCE</scope>
    <source>
        <strain evidence="2">02402/16</strain>
        <tissue evidence="2">Leaf</tissue>
    </source>
</reference>
<dbReference type="Proteomes" id="UP001231189">
    <property type="component" value="Unassembled WGS sequence"/>
</dbReference>